<sequence>MIAHASGVSRTSVFRYWGSKSEIIWTEFDAHTHRLTQSLQGADRDAATMTAVREQVVANLARSIDASALWMERFAILDSSPDLSGEAAAHWLDWAGVVADHIARRHGLEPLDLVPQTAGAAVQAAFLAVLRRWLPVDNPSADLLPELDAVLRPLCDALQQWMDVQLAASGEV</sequence>
<name>A0A2T7T3W9_9ACTN</name>
<keyword evidence="3" id="KW-1185">Reference proteome</keyword>
<dbReference type="SUPFAM" id="SSF46689">
    <property type="entry name" value="Homeodomain-like"/>
    <property type="match status" value="1"/>
</dbReference>
<dbReference type="Gene3D" id="1.10.357.10">
    <property type="entry name" value="Tetracycline Repressor, domain 2"/>
    <property type="match status" value="1"/>
</dbReference>
<dbReference type="STRING" id="1440053.GCA_000718095_02816"/>
<dbReference type="InterPro" id="IPR009057">
    <property type="entry name" value="Homeodomain-like_sf"/>
</dbReference>
<dbReference type="AlphaFoldDB" id="A0A2T7T3W9"/>
<dbReference type="Pfam" id="PF17754">
    <property type="entry name" value="TetR_C_14"/>
    <property type="match status" value="1"/>
</dbReference>
<feature type="domain" description="MftR C-terminal" evidence="1">
    <location>
        <begin position="47"/>
        <end position="158"/>
    </location>
</feature>
<evidence type="ECO:0000313" key="2">
    <source>
        <dbReference type="EMBL" id="PVE09813.1"/>
    </source>
</evidence>
<proteinExistence type="predicted"/>
<accession>A0A2T7T3W9</accession>
<evidence type="ECO:0000313" key="3">
    <source>
        <dbReference type="Proteomes" id="UP000245992"/>
    </source>
</evidence>
<evidence type="ECO:0000259" key="1">
    <source>
        <dbReference type="Pfam" id="PF17754"/>
    </source>
</evidence>
<dbReference type="Proteomes" id="UP000245992">
    <property type="component" value="Unassembled WGS sequence"/>
</dbReference>
<organism evidence="2 3">
    <name type="scientific">Streptomyces scopuliridis RB72</name>
    <dbReference type="NCBI Taxonomy" id="1440053"/>
    <lineage>
        <taxon>Bacteria</taxon>
        <taxon>Bacillati</taxon>
        <taxon>Actinomycetota</taxon>
        <taxon>Actinomycetes</taxon>
        <taxon>Kitasatosporales</taxon>
        <taxon>Streptomycetaceae</taxon>
        <taxon>Streptomyces</taxon>
    </lineage>
</organism>
<dbReference type="EMBL" id="AZSP01000241">
    <property type="protein sequence ID" value="PVE09813.1"/>
    <property type="molecule type" value="Genomic_DNA"/>
</dbReference>
<gene>
    <name evidence="2" type="ORF">Y717_33335</name>
</gene>
<comment type="caution">
    <text evidence="2">The sequence shown here is derived from an EMBL/GenBank/DDBJ whole genome shotgun (WGS) entry which is preliminary data.</text>
</comment>
<reference evidence="2 3" key="1">
    <citation type="submission" date="2013-12" db="EMBL/GenBank/DDBJ databases">
        <title>Annotated genome of Streptomyces scopuliridis.</title>
        <authorList>
            <person name="Olson J.B."/>
        </authorList>
    </citation>
    <scope>NUCLEOTIDE SEQUENCE [LARGE SCALE GENOMIC DNA]</scope>
    <source>
        <strain evidence="2 3">RB72</strain>
    </source>
</reference>
<protein>
    <recommendedName>
        <fullName evidence="1">MftR C-terminal domain-containing protein</fullName>
    </recommendedName>
</protein>
<dbReference type="InterPro" id="IPR041347">
    <property type="entry name" value="MftR_C"/>
</dbReference>